<accession>A0AAE3P3Z4</accession>
<dbReference type="Gene3D" id="1.25.40.10">
    <property type="entry name" value="Tetratricopeptide repeat domain"/>
    <property type="match status" value="1"/>
</dbReference>
<name>A0AAE3P3Z4_9BACT</name>
<protein>
    <recommendedName>
        <fullName evidence="3">Tetratricopeptide repeat protein</fullName>
    </recommendedName>
</protein>
<dbReference type="Proteomes" id="UP001221302">
    <property type="component" value="Unassembled WGS sequence"/>
</dbReference>
<proteinExistence type="predicted"/>
<gene>
    <name evidence="1" type="ORF">P0M35_11475</name>
</gene>
<reference evidence="1" key="1">
    <citation type="submission" date="2023-03" db="EMBL/GenBank/DDBJ databases">
        <title>Stygiobacter electus gen. nov., sp. nov., facultatively anaerobic thermotolerant bacterium of the class Ignavibacteria from a well of Yessentuki mineral water deposit.</title>
        <authorList>
            <person name="Podosokorskaya O.A."/>
            <person name="Elcheninov A.G."/>
            <person name="Petrova N.F."/>
            <person name="Zavarzina D.G."/>
            <person name="Kublanov I.V."/>
            <person name="Merkel A.Y."/>
        </authorList>
    </citation>
    <scope>NUCLEOTIDE SEQUENCE</scope>
    <source>
        <strain evidence="1">09-Me</strain>
    </source>
</reference>
<evidence type="ECO:0000313" key="1">
    <source>
        <dbReference type="EMBL" id="MDF1612773.1"/>
    </source>
</evidence>
<dbReference type="EMBL" id="JARGDL010000018">
    <property type="protein sequence ID" value="MDF1612773.1"/>
    <property type="molecule type" value="Genomic_DNA"/>
</dbReference>
<sequence>MPIYAQTSVDEVYSSAEKLFENKNYFNAITEYKRAQFFDNENKYTFDSNYKIGLCYKYGGFYENAIRYFSNASKYCKTIDDDFELKIQMIRVNILRKTTQNAFQLLHQLEKDSSFQNKKDEIYYWKGWAYIFNDDWKNAELNFAKSSFGKELYLLSKKVNNQKLSVTFAKVISYILPGSGQIYAGNYLSGLLSFAWNIIAGYFTINSFLQNRAFDGIIIGELVWLRFYKGNVENAEKYSEQKNLLITNNALKFLQEEYKGLIP</sequence>
<organism evidence="1 2">
    <name type="scientific">Stygiobacter electus</name>
    <dbReference type="NCBI Taxonomy" id="3032292"/>
    <lineage>
        <taxon>Bacteria</taxon>
        <taxon>Pseudomonadati</taxon>
        <taxon>Ignavibacteriota</taxon>
        <taxon>Ignavibacteria</taxon>
        <taxon>Ignavibacteriales</taxon>
        <taxon>Melioribacteraceae</taxon>
        <taxon>Stygiobacter</taxon>
    </lineage>
</organism>
<dbReference type="AlphaFoldDB" id="A0AAE3P3Z4"/>
<evidence type="ECO:0000313" key="2">
    <source>
        <dbReference type="Proteomes" id="UP001221302"/>
    </source>
</evidence>
<dbReference type="RefSeq" id="WP_321536544.1">
    <property type="nucleotide sequence ID" value="NZ_JARGDL010000018.1"/>
</dbReference>
<keyword evidence="2" id="KW-1185">Reference proteome</keyword>
<evidence type="ECO:0008006" key="3">
    <source>
        <dbReference type="Google" id="ProtNLM"/>
    </source>
</evidence>
<dbReference type="SUPFAM" id="SSF48452">
    <property type="entry name" value="TPR-like"/>
    <property type="match status" value="1"/>
</dbReference>
<comment type="caution">
    <text evidence="1">The sequence shown here is derived from an EMBL/GenBank/DDBJ whole genome shotgun (WGS) entry which is preliminary data.</text>
</comment>
<dbReference type="InterPro" id="IPR011990">
    <property type="entry name" value="TPR-like_helical_dom_sf"/>
</dbReference>